<gene>
    <name evidence="1" type="ORF">BPOR_0268g00060</name>
</gene>
<reference evidence="1 2" key="1">
    <citation type="submission" date="2017-12" db="EMBL/GenBank/DDBJ databases">
        <title>Comparative genomics of Botrytis spp.</title>
        <authorList>
            <person name="Valero-Jimenez C.A."/>
            <person name="Tapia P."/>
            <person name="Veloso J."/>
            <person name="Silva-Moreno E."/>
            <person name="Staats M."/>
            <person name="Valdes J.H."/>
            <person name="Van Kan J.A.L."/>
        </authorList>
    </citation>
    <scope>NUCLEOTIDE SEQUENCE [LARGE SCALE GENOMIC DNA]</scope>
    <source>
        <strain evidence="1 2">MUCL3349</strain>
    </source>
</reference>
<organism evidence="1 2">
    <name type="scientific">Botrytis porri</name>
    <dbReference type="NCBI Taxonomy" id="87229"/>
    <lineage>
        <taxon>Eukaryota</taxon>
        <taxon>Fungi</taxon>
        <taxon>Dikarya</taxon>
        <taxon>Ascomycota</taxon>
        <taxon>Pezizomycotina</taxon>
        <taxon>Leotiomycetes</taxon>
        <taxon>Helotiales</taxon>
        <taxon>Sclerotiniaceae</taxon>
        <taxon>Botrytis</taxon>
    </lineage>
</organism>
<protein>
    <submittedName>
        <fullName evidence="1">Uncharacterized protein</fullName>
    </submittedName>
</protein>
<proteinExistence type="predicted"/>
<dbReference type="EMBL" id="PQXO01000267">
    <property type="protein sequence ID" value="TGO86892.1"/>
    <property type="molecule type" value="Genomic_DNA"/>
</dbReference>
<keyword evidence="2" id="KW-1185">Reference proteome</keyword>
<sequence length="97" mass="10764">MPGAKEASKAPRKNLAAIIPDQLYATVCNVADNAHPNTVMAPHICGGIIFHINTNGSNTIEEPFVAVRIEMQVIHHTSNFRISNVRTIKICKEIFRR</sequence>
<name>A0A4Z1KQK9_9HELO</name>
<dbReference type="Proteomes" id="UP000297280">
    <property type="component" value="Unassembled WGS sequence"/>
</dbReference>
<evidence type="ECO:0000313" key="2">
    <source>
        <dbReference type="Proteomes" id="UP000297280"/>
    </source>
</evidence>
<accession>A0A4Z1KQK9</accession>
<dbReference type="AlphaFoldDB" id="A0A4Z1KQK9"/>
<comment type="caution">
    <text evidence="1">The sequence shown here is derived from an EMBL/GenBank/DDBJ whole genome shotgun (WGS) entry which is preliminary data.</text>
</comment>
<evidence type="ECO:0000313" key="1">
    <source>
        <dbReference type="EMBL" id="TGO86892.1"/>
    </source>
</evidence>